<dbReference type="EMBL" id="BAABRO010000001">
    <property type="protein sequence ID" value="GAA5504803.1"/>
    <property type="molecule type" value="Genomic_DNA"/>
</dbReference>
<comment type="caution">
    <text evidence="1">The sequence shown here is derived from an EMBL/GenBank/DDBJ whole genome shotgun (WGS) entry which is preliminary data.</text>
</comment>
<gene>
    <name evidence="1" type="ORF">Rcae01_00242</name>
</gene>
<evidence type="ECO:0000313" key="1">
    <source>
        <dbReference type="EMBL" id="GAA5504803.1"/>
    </source>
</evidence>
<keyword evidence="2" id="KW-1185">Reference proteome</keyword>
<organism evidence="1 2">
    <name type="scientific">Novipirellula caenicola</name>
    <dbReference type="NCBI Taxonomy" id="1536901"/>
    <lineage>
        <taxon>Bacteria</taxon>
        <taxon>Pseudomonadati</taxon>
        <taxon>Planctomycetota</taxon>
        <taxon>Planctomycetia</taxon>
        <taxon>Pirellulales</taxon>
        <taxon>Pirellulaceae</taxon>
        <taxon>Novipirellula</taxon>
    </lineage>
</organism>
<dbReference type="Proteomes" id="UP001416858">
    <property type="component" value="Unassembled WGS sequence"/>
</dbReference>
<protein>
    <submittedName>
        <fullName evidence="1">Uncharacterized protein</fullName>
    </submittedName>
</protein>
<evidence type="ECO:0000313" key="2">
    <source>
        <dbReference type="Proteomes" id="UP001416858"/>
    </source>
</evidence>
<accession>A0ABP9VN19</accession>
<name>A0ABP9VN19_9BACT</name>
<proteinExistence type="predicted"/>
<reference evidence="1 2" key="1">
    <citation type="submission" date="2024-02" db="EMBL/GenBank/DDBJ databases">
        <title>Rhodopirellula caenicola NBRC 110016.</title>
        <authorList>
            <person name="Ichikawa N."/>
            <person name="Katano-Makiyama Y."/>
            <person name="Hidaka K."/>
        </authorList>
    </citation>
    <scope>NUCLEOTIDE SEQUENCE [LARGE SCALE GENOMIC DNA]</scope>
    <source>
        <strain evidence="1 2">NBRC 110016</strain>
    </source>
</reference>
<sequence>MKFVHQDSSRLCVKSAQSKQLPSCVVRYAVEPKQIGHGKTVVTNQTDFDAGPVASALVQESYVQNPYCYRGD</sequence>